<accession>A0A837R8T3</accession>
<proteinExistence type="predicted"/>
<reference evidence="1 2" key="1">
    <citation type="journal article" date="2015" name="Genome Announc.">
        <title>Expanding the biotechnology potential of lactobacilli through comparative genomics of 213 strains and associated genera.</title>
        <authorList>
            <person name="Sun Z."/>
            <person name="Harris H.M."/>
            <person name="McCann A."/>
            <person name="Guo C."/>
            <person name="Argimon S."/>
            <person name="Zhang W."/>
            <person name="Yang X."/>
            <person name="Jeffery I.B."/>
            <person name="Cooney J.C."/>
            <person name="Kagawa T.F."/>
            <person name="Liu W."/>
            <person name="Song Y."/>
            <person name="Salvetti E."/>
            <person name="Wrobel A."/>
            <person name="Rasinkangas P."/>
            <person name="Parkhill J."/>
            <person name="Rea M.C."/>
            <person name="O'Sullivan O."/>
            <person name="Ritari J."/>
            <person name="Douillard F.P."/>
            <person name="Paul Ross R."/>
            <person name="Yang R."/>
            <person name="Briner A.E."/>
            <person name="Felis G.E."/>
            <person name="de Vos W.M."/>
            <person name="Barrangou R."/>
            <person name="Klaenhammer T.R."/>
            <person name="Caufield P.W."/>
            <person name="Cui Y."/>
            <person name="Zhang H."/>
            <person name="O'Toole P.W."/>
        </authorList>
    </citation>
    <scope>NUCLEOTIDE SEQUENCE [LARGE SCALE GENOMIC DNA]</scope>
    <source>
        <strain evidence="1 2">DSM 20314</strain>
    </source>
</reference>
<evidence type="ECO:0000313" key="2">
    <source>
        <dbReference type="Proteomes" id="UP000051020"/>
    </source>
</evidence>
<evidence type="ECO:0000313" key="1">
    <source>
        <dbReference type="EMBL" id="KRK23137.1"/>
    </source>
</evidence>
<dbReference type="AlphaFoldDB" id="A0A837R8T3"/>
<dbReference type="EMBL" id="AZCU01000018">
    <property type="protein sequence ID" value="KRK23137.1"/>
    <property type="molecule type" value="Genomic_DNA"/>
</dbReference>
<comment type="caution">
    <text evidence="1">The sequence shown here is derived from an EMBL/GenBank/DDBJ whole genome shotgun (WGS) entry which is preliminary data.</text>
</comment>
<gene>
    <name evidence="1" type="ORF">FD24_GL001284</name>
</gene>
<dbReference type="Proteomes" id="UP000051020">
    <property type="component" value="Unassembled WGS sequence"/>
</dbReference>
<protein>
    <submittedName>
        <fullName evidence="1">Uncharacterized protein</fullName>
    </submittedName>
</protein>
<name>A0A837R8T3_LACPE</name>
<organism evidence="1 2">
    <name type="scientific">Lactiplantibacillus pentosus DSM 20314</name>
    <dbReference type="NCBI Taxonomy" id="1423791"/>
    <lineage>
        <taxon>Bacteria</taxon>
        <taxon>Bacillati</taxon>
        <taxon>Bacillota</taxon>
        <taxon>Bacilli</taxon>
        <taxon>Lactobacillales</taxon>
        <taxon>Lactobacillaceae</taxon>
        <taxon>Lactiplantibacillus</taxon>
    </lineage>
</organism>
<sequence length="59" mass="6580">MGVADSECQNRLLKLNWQLSSLLSSLLKCGVDLELVPQLKDSASDYLDDWAMPIKSALR</sequence>